<gene>
    <name evidence="3" type="ORF">PLEPLA_LOCUS28809</name>
</gene>
<dbReference type="Gene3D" id="1.10.10.2590">
    <property type="entry name" value="BEN domain"/>
    <property type="match status" value="1"/>
</dbReference>
<organism evidence="3 4">
    <name type="scientific">Pleuronectes platessa</name>
    <name type="common">European plaice</name>
    <dbReference type="NCBI Taxonomy" id="8262"/>
    <lineage>
        <taxon>Eukaryota</taxon>
        <taxon>Metazoa</taxon>
        <taxon>Chordata</taxon>
        <taxon>Craniata</taxon>
        <taxon>Vertebrata</taxon>
        <taxon>Euteleostomi</taxon>
        <taxon>Actinopterygii</taxon>
        <taxon>Neopterygii</taxon>
        <taxon>Teleostei</taxon>
        <taxon>Neoteleostei</taxon>
        <taxon>Acanthomorphata</taxon>
        <taxon>Carangaria</taxon>
        <taxon>Pleuronectiformes</taxon>
        <taxon>Pleuronectoidei</taxon>
        <taxon>Pleuronectidae</taxon>
        <taxon>Pleuronectes</taxon>
    </lineage>
</organism>
<proteinExistence type="predicted"/>
<reference evidence="3" key="1">
    <citation type="submission" date="2020-03" db="EMBL/GenBank/DDBJ databases">
        <authorList>
            <person name="Weist P."/>
        </authorList>
    </citation>
    <scope>NUCLEOTIDE SEQUENCE</scope>
</reference>
<feature type="region of interest" description="Disordered" evidence="1">
    <location>
        <begin position="258"/>
        <end position="315"/>
    </location>
</feature>
<sequence>MEFGERKRRRKSRSFKLVTDEDDDSSCVMNPSYKDPNVEPKVAAVPEVVWLGDEGMEIKRQITGMMRLLSDKSSRAYHRVGAEKDSSATEPPEADCRAWLHQPASLPLVSEDHQSNSWSSAADMGPATTSTISTPIPNDPGCAQYSTRSKALRILNHTKDVIKVNEDNADVVPPAVSEAPCCLCNCKGTLQAILQELRAMRRLMQAQKATLERQEQTASPCQPRLGPGPAPRRRPRKRRPIYKVAPLSVSSTRRATLSPLEASPLIAAPTESGKRQESENQRDASAANRHPVSPELSVLPPRNNPVAFNNSQSPLLNQLREPQSLESEVRLAKDYDVFISKAQLDSILVNYTRSGSLLFRKLVCAFFDDPTLANSLPNGKRKRGLNDNRKGLDQNIVGAIKVFTEKYCTEHRIEKLPGPRDWVQILQDQIKLARRRLKRGYDYSKPASVKGTVSRLCGRICLNSRQAFCEDARFWPQCIVVPSPLFCRGSTANVKLW</sequence>
<feature type="region of interest" description="Disordered" evidence="1">
    <location>
        <begin position="208"/>
        <end position="245"/>
    </location>
</feature>
<feature type="region of interest" description="Disordered" evidence="1">
    <location>
        <begin position="116"/>
        <end position="140"/>
    </location>
</feature>
<feature type="region of interest" description="Disordered" evidence="1">
    <location>
        <begin position="1"/>
        <end position="38"/>
    </location>
</feature>
<dbReference type="AlphaFoldDB" id="A0A9N7UZ66"/>
<feature type="compositionally biased region" description="Basic and acidic residues" evidence="1">
    <location>
        <begin position="272"/>
        <end position="282"/>
    </location>
</feature>
<dbReference type="PANTHER" id="PTHR35068">
    <property type="entry name" value="BEN DOMAIN-CONTAINING PROTEIN 7"/>
    <property type="match status" value="1"/>
</dbReference>
<evidence type="ECO:0000313" key="3">
    <source>
        <dbReference type="EMBL" id="CAB1441019.1"/>
    </source>
</evidence>
<dbReference type="PANTHER" id="PTHR35068:SF1">
    <property type="entry name" value="BEN DOMAIN-CONTAINING PROTEIN 7"/>
    <property type="match status" value="1"/>
</dbReference>
<dbReference type="PROSITE" id="PS51457">
    <property type="entry name" value="BEN"/>
    <property type="match status" value="1"/>
</dbReference>
<dbReference type="GO" id="GO:0003677">
    <property type="term" value="F:DNA binding"/>
    <property type="evidence" value="ECO:0007669"/>
    <property type="project" value="InterPro"/>
</dbReference>
<evidence type="ECO:0000256" key="1">
    <source>
        <dbReference type="SAM" id="MobiDB-lite"/>
    </source>
</evidence>
<feature type="compositionally biased region" description="Basic residues" evidence="1">
    <location>
        <begin position="1"/>
        <end position="14"/>
    </location>
</feature>
<feature type="domain" description="BEN" evidence="2">
    <location>
        <begin position="334"/>
        <end position="464"/>
    </location>
</feature>
<dbReference type="Pfam" id="PF10523">
    <property type="entry name" value="BEN"/>
    <property type="match status" value="1"/>
</dbReference>
<dbReference type="EMBL" id="CADEAL010002557">
    <property type="protein sequence ID" value="CAB1441019.1"/>
    <property type="molecule type" value="Genomic_DNA"/>
</dbReference>
<feature type="compositionally biased region" description="Basic residues" evidence="1">
    <location>
        <begin position="231"/>
        <end position="241"/>
    </location>
</feature>
<comment type="caution">
    <text evidence="3">The sequence shown here is derived from an EMBL/GenBank/DDBJ whole genome shotgun (WGS) entry which is preliminary data.</text>
</comment>
<accession>A0A9N7UZ66</accession>
<evidence type="ECO:0000259" key="2">
    <source>
        <dbReference type="PROSITE" id="PS51457"/>
    </source>
</evidence>
<dbReference type="Proteomes" id="UP001153269">
    <property type="component" value="Unassembled WGS sequence"/>
</dbReference>
<keyword evidence="4" id="KW-1185">Reference proteome</keyword>
<dbReference type="InterPro" id="IPR053072">
    <property type="entry name" value="BEN_domain_protein_7"/>
</dbReference>
<name>A0A9N7UZ66_PLEPL</name>
<protein>
    <recommendedName>
        <fullName evidence="2">BEN domain-containing protein</fullName>
    </recommendedName>
</protein>
<evidence type="ECO:0000313" key="4">
    <source>
        <dbReference type="Proteomes" id="UP001153269"/>
    </source>
</evidence>
<feature type="compositionally biased region" description="Polar residues" evidence="1">
    <location>
        <begin position="306"/>
        <end position="315"/>
    </location>
</feature>
<dbReference type="SMART" id="SM01025">
    <property type="entry name" value="BEN"/>
    <property type="match status" value="1"/>
</dbReference>
<dbReference type="InterPro" id="IPR018379">
    <property type="entry name" value="BEN_domain"/>
</dbReference>